<dbReference type="AlphaFoldDB" id="A0AAW2WQK7"/>
<protein>
    <recommendedName>
        <fullName evidence="2">Reverse transcriptase zinc-binding domain-containing protein</fullName>
    </recommendedName>
</protein>
<evidence type="ECO:0008006" key="2">
    <source>
        <dbReference type="Google" id="ProtNLM"/>
    </source>
</evidence>
<evidence type="ECO:0000313" key="1">
    <source>
        <dbReference type="EMBL" id="KAL0443688.1"/>
    </source>
</evidence>
<reference evidence="1" key="1">
    <citation type="submission" date="2020-06" db="EMBL/GenBank/DDBJ databases">
        <authorList>
            <person name="Li T."/>
            <person name="Hu X."/>
            <person name="Zhang T."/>
            <person name="Song X."/>
            <person name="Zhang H."/>
            <person name="Dai N."/>
            <person name="Sheng W."/>
            <person name="Hou X."/>
            <person name="Wei L."/>
        </authorList>
    </citation>
    <scope>NUCLEOTIDE SEQUENCE</scope>
    <source>
        <strain evidence="1">KEN1</strain>
        <tissue evidence="1">Leaf</tissue>
    </source>
</reference>
<proteinExistence type="predicted"/>
<sequence>MASSKPQCLLARIFKHNYFPASNVLSAPVGPSSSFIWRSIMATRYLIQAGSRWQVRNGLSISILHDCWIARSLLFRVIAALHSLNPEATMDVLLTGDGTWNKDLINVVFVPDDAEAILHTSIGGEVDTLRWHYEKYGCFTVRSAFRLAYREARHESSAHDETSSARLVNWSFIWSACVPPKVRLFAWIVCRNGYQR</sequence>
<reference evidence="1" key="2">
    <citation type="journal article" date="2024" name="Plant">
        <title>Genomic evolution and insights into agronomic trait innovations of Sesamum species.</title>
        <authorList>
            <person name="Miao H."/>
            <person name="Wang L."/>
            <person name="Qu L."/>
            <person name="Liu H."/>
            <person name="Sun Y."/>
            <person name="Le M."/>
            <person name="Wang Q."/>
            <person name="Wei S."/>
            <person name="Zheng Y."/>
            <person name="Lin W."/>
            <person name="Duan Y."/>
            <person name="Cao H."/>
            <person name="Xiong S."/>
            <person name="Wang X."/>
            <person name="Wei L."/>
            <person name="Li C."/>
            <person name="Ma Q."/>
            <person name="Ju M."/>
            <person name="Zhao R."/>
            <person name="Li G."/>
            <person name="Mu C."/>
            <person name="Tian Q."/>
            <person name="Mei H."/>
            <person name="Zhang T."/>
            <person name="Gao T."/>
            <person name="Zhang H."/>
        </authorList>
    </citation>
    <scope>NUCLEOTIDE SEQUENCE</scope>
    <source>
        <strain evidence="1">KEN1</strain>
    </source>
</reference>
<comment type="caution">
    <text evidence="1">The sequence shown here is derived from an EMBL/GenBank/DDBJ whole genome shotgun (WGS) entry which is preliminary data.</text>
</comment>
<name>A0AAW2WQK7_9LAMI</name>
<dbReference type="EMBL" id="JACGWN010000007">
    <property type="protein sequence ID" value="KAL0443688.1"/>
    <property type="molecule type" value="Genomic_DNA"/>
</dbReference>
<gene>
    <name evidence="1" type="ORF">Slati_2091500</name>
</gene>
<organism evidence="1">
    <name type="scientific">Sesamum latifolium</name>
    <dbReference type="NCBI Taxonomy" id="2727402"/>
    <lineage>
        <taxon>Eukaryota</taxon>
        <taxon>Viridiplantae</taxon>
        <taxon>Streptophyta</taxon>
        <taxon>Embryophyta</taxon>
        <taxon>Tracheophyta</taxon>
        <taxon>Spermatophyta</taxon>
        <taxon>Magnoliopsida</taxon>
        <taxon>eudicotyledons</taxon>
        <taxon>Gunneridae</taxon>
        <taxon>Pentapetalae</taxon>
        <taxon>asterids</taxon>
        <taxon>lamiids</taxon>
        <taxon>Lamiales</taxon>
        <taxon>Pedaliaceae</taxon>
        <taxon>Sesamum</taxon>
    </lineage>
</organism>
<accession>A0AAW2WQK7</accession>